<accession>A0A4D6LE69</accession>
<dbReference type="Proteomes" id="UP000501690">
    <property type="component" value="Linkage Group LG3"/>
</dbReference>
<sequence>MGEFSSKPSRWQVFMAKAPKGRGILDPDGQRVGFRGARGPSHGGRHGGCELQILWYLSLSRRKRINDWKTMEDRQWLKPVAVVYSKHGLVAVRGFGAICDDEEEDAATVSHARRRNEKGEDLGSWVLAGDASGGGWRPWRRASPAMGCAVAAPRWSCGVRR</sequence>
<organism evidence="1 2">
    <name type="scientific">Vigna unguiculata</name>
    <name type="common">Cowpea</name>
    <dbReference type="NCBI Taxonomy" id="3917"/>
    <lineage>
        <taxon>Eukaryota</taxon>
        <taxon>Viridiplantae</taxon>
        <taxon>Streptophyta</taxon>
        <taxon>Embryophyta</taxon>
        <taxon>Tracheophyta</taxon>
        <taxon>Spermatophyta</taxon>
        <taxon>Magnoliopsida</taxon>
        <taxon>eudicotyledons</taxon>
        <taxon>Gunneridae</taxon>
        <taxon>Pentapetalae</taxon>
        <taxon>rosids</taxon>
        <taxon>fabids</taxon>
        <taxon>Fabales</taxon>
        <taxon>Fabaceae</taxon>
        <taxon>Papilionoideae</taxon>
        <taxon>50 kb inversion clade</taxon>
        <taxon>NPAAA clade</taxon>
        <taxon>indigoferoid/millettioid clade</taxon>
        <taxon>Phaseoleae</taxon>
        <taxon>Vigna</taxon>
    </lineage>
</organism>
<proteinExistence type="predicted"/>
<evidence type="ECO:0000313" key="2">
    <source>
        <dbReference type="Proteomes" id="UP000501690"/>
    </source>
</evidence>
<reference evidence="1 2" key="1">
    <citation type="submission" date="2019-04" db="EMBL/GenBank/DDBJ databases">
        <title>An improved genome assembly and genetic linkage map for asparagus bean, Vigna unguiculata ssp. sesquipedialis.</title>
        <authorList>
            <person name="Xia Q."/>
            <person name="Zhang R."/>
            <person name="Dong Y."/>
        </authorList>
    </citation>
    <scope>NUCLEOTIDE SEQUENCE [LARGE SCALE GENOMIC DNA]</scope>
    <source>
        <tissue evidence="1">Leaf</tissue>
    </source>
</reference>
<evidence type="ECO:0000313" key="1">
    <source>
        <dbReference type="EMBL" id="QCD86770.1"/>
    </source>
</evidence>
<keyword evidence="2" id="KW-1185">Reference proteome</keyword>
<gene>
    <name evidence="1" type="ORF">DEO72_LG3g1296</name>
</gene>
<protein>
    <submittedName>
        <fullName evidence="1">Uncharacterized protein</fullName>
    </submittedName>
</protein>
<name>A0A4D6LE69_VIGUN</name>
<dbReference type="EMBL" id="CP039347">
    <property type="protein sequence ID" value="QCD86770.1"/>
    <property type="molecule type" value="Genomic_DNA"/>
</dbReference>
<dbReference type="AlphaFoldDB" id="A0A4D6LE69"/>